<dbReference type="GO" id="GO:0045254">
    <property type="term" value="C:pyruvate dehydrogenase complex"/>
    <property type="evidence" value="ECO:0007669"/>
    <property type="project" value="InterPro"/>
</dbReference>
<feature type="compositionally biased region" description="Polar residues" evidence="4">
    <location>
        <begin position="155"/>
        <end position="174"/>
    </location>
</feature>
<organism evidence="7 8">
    <name type="scientific">Rhynchosporium agropyri</name>
    <dbReference type="NCBI Taxonomy" id="914238"/>
    <lineage>
        <taxon>Eukaryota</taxon>
        <taxon>Fungi</taxon>
        <taxon>Dikarya</taxon>
        <taxon>Ascomycota</taxon>
        <taxon>Pezizomycotina</taxon>
        <taxon>Leotiomycetes</taxon>
        <taxon>Helotiales</taxon>
        <taxon>Ploettnerulaceae</taxon>
        <taxon>Rhynchosporium</taxon>
    </lineage>
</organism>
<dbReference type="PANTHER" id="PTHR23151:SF82">
    <property type="entry name" value="PYRUVATE DEHYDROGENASE COMPLEX PROTEIN X COMPONENT, MITOCHONDRIAL"/>
    <property type="match status" value="1"/>
</dbReference>
<evidence type="ECO:0000313" key="7">
    <source>
        <dbReference type="EMBL" id="CZS90142.1"/>
    </source>
</evidence>
<evidence type="ECO:0000256" key="4">
    <source>
        <dbReference type="SAM" id="MobiDB-lite"/>
    </source>
</evidence>
<keyword evidence="7" id="KW-0808">Transferase</keyword>
<dbReference type="Pfam" id="PF00364">
    <property type="entry name" value="Biotin_lipoyl"/>
    <property type="match status" value="1"/>
</dbReference>
<keyword evidence="2" id="KW-0450">Lipoyl</keyword>
<dbReference type="PROSITE" id="PS00189">
    <property type="entry name" value="LIPOYL"/>
    <property type="match status" value="1"/>
</dbReference>
<feature type="domain" description="Lipoyl-binding" evidence="5">
    <location>
        <begin position="37"/>
        <end position="116"/>
    </location>
</feature>
<dbReference type="AlphaFoldDB" id="A0A1E1JWP3"/>
<dbReference type="PROSITE" id="PS51826">
    <property type="entry name" value="PSBD"/>
    <property type="match status" value="1"/>
</dbReference>
<dbReference type="SUPFAM" id="SSF47005">
    <property type="entry name" value="Peripheral subunit-binding domain of 2-oxo acid dehydrogenase complex"/>
    <property type="match status" value="1"/>
</dbReference>
<dbReference type="GO" id="GO:0004742">
    <property type="term" value="F:dihydrolipoyllysine-residue acetyltransferase activity"/>
    <property type="evidence" value="ECO:0007669"/>
    <property type="project" value="TreeGrafter"/>
</dbReference>
<name>A0A1E1JWP3_9HELO</name>
<proteinExistence type="inferred from homology"/>
<evidence type="ECO:0000259" key="5">
    <source>
        <dbReference type="PROSITE" id="PS50968"/>
    </source>
</evidence>
<dbReference type="InterPro" id="IPR036625">
    <property type="entry name" value="E3-bd_dom_sf"/>
</dbReference>
<accession>A0A1E1JWP3</accession>
<feature type="region of interest" description="Disordered" evidence="4">
    <location>
        <begin position="117"/>
        <end position="177"/>
    </location>
</feature>
<dbReference type="InterPro" id="IPR011053">
    <property type="entry name" value="Single_hybrid_motif"/>
</dbReference>
<dbReference type="InterPro" id="IPR003016">
    <property type="entry name" value="2-oxoA_DH_lipoyl-BS"/>
</dbReference>
<dbReference type="Gene3D" id="2.40.50.100">
    <property type="match status" value="1"/>
</dbReference>
<feature type="domain" description="Peripheral subunit-binding (PSBD)" evidence="6">
    <location>
        <begin position="179"/>
        <end position="219"/>
    </location>
</feature>
<dbReference type="InterPro" id="IPR045257">
    <property type="entry name" value="E2/Pdx1"/>
</dbReference>
<dbReference type="EMBL" id="FJUX01000004">
    <property type="protein sequence ID" value="CZS90142.1"/>
    <property type="molecule type" value="Genomic_DNA"/>
</dbReference>
<dbReference type="FunFam" id="2.40.50.100:FF:000010">
    <property type="entry name" value="Acetyltransferase component of pyruvate dehydrogenase complex"/>
    <property type="match status" value="1"/>
</dbReference>
<evidence type="ECO:0000313" key="8">
    <source>
        <dbReference type="Proteomes" id="UP000178912"/>
    </source>
</evidence>
<gene>
    <name evidence="7" type="ORF">RAG0_01298</name>
</gene>
<keyword evidence="3" id="KW-0809">Transit peptide</keyword>
<evidence type="ECO:0000256" key="1">
    <source>
        <dbReference type="ARBA" id="ARBA00007317"/>
    </source>
</evidence>
<dbReference type="InterPro" id="IPR004167">
    <property type="entry name" value="PSBD"/>
</dbReference>
<dbReference type="PROSITE" id="PS50968">
    <property type="entry name" value="BIOTINYL_LIPOYL"/>
    <property type="match status" value="1"/>
</dbReference>
<dbReference type="SUPFAM" id="SSF51230">
    <property type="entry name" value="Single hybrid motif"/>
    <property type="match status" value="1"/>
</dbReference>
<dbReference type="PANTHER" id="PTHR23151">
    <property type="entry name" value="DIHYDROLIPOAMIDE ACETYL/SUCCINYL-TRANSFERASE-RELATED"/>
    <property type="match status" value="1"/>
</dbReference>
<dbReference type="CDD" id="cd06849">
    <property type="entry name" value="lipoyl_domain"/>
    <property type="match status" value="1"/>
</dbReference>
<comment type="similarity">
    <text evidence="1">Belongs to the 2-oxoacid dehydrogenase family.</text>
</comment>
<keyword evidence="8" id="KW-1185">Reference proteome</keyword>
<dbReference type="InterPro" id="IPR000089">
    <property type="entry name" value="Biotin_lipoyl"/>
</dbReference>
<protein>
    <submittedName>
        <fullName evidence="7">Related to pyruvate dehydrogenase complex protein X, dihydrolipoamide acetyltransferase component</fullName>
    </submittedName>
</protein>
<dbReference type="Proteomes" id="UP000178912">
    <property type="component" value="Unassembled WGS sequence"/>
</dbReference>
<sequence length="435" mass="46166">MASFTAACRLSARLTSRQLRQDASARGFRTSTACLAAQNFTMPALSPTMTEGNIAKWAVKEGDSFVAGDILLEIETDKASMDVEAQDDGIMAKIFQGDGAKGIKVGVRIGVLAEPGDDLSSLEIPTEDNQSSSSPKEETKSASSEAKSEAIPSKDPSSANASSVPMKKSSSPAKEQTRPLLPSVEHLMHQHNIDPSKVSEMTPSGPNNRLLKGDVLAYLGTVSSSYPAELSSKISKLSHLDLSNIKLAAPAPKPAVIQKAAVPTPEPVKESQIQVPISMKAVLEVQKRIQSTLGVFMPLSTFIARATEVANDDLPRSKFYKPTADDLFNSILGLDKVDSTPGVRGTFLPQVQALPSAAPRSTSAKSSVKKNDIIDILSGKKTSVSSIPSGKPLPGLSNVVNVLSLSVPAGDEKRAQIFLQRMRTVLEAEPGRLVL</sequence>
<reference evidence="8" key="1">
    <citation type="submission" date="2016-03" db="EMBL/GenBank/DDBJ databases">
        <authorList>
            <person name="Guldener U."/>
        </authorList>
    </citation>
    <scope>NUCLEOTIDE SEQUENCE [LARGE SCALE GENOMIC DNA]</scope>
    <source>
        <strain evidence="8">04CH-RAC-A.6.1</strain>
    </source>
</reference>
<evidence type="ECO:0000256" key="2">
    <source>
        <dbReference type="ARBA" id="ARBA00022823"/>
    </source>
</evidence>
<dbReference type="OrthoDB" id="202158at2759"/>
<dbReference type="Pfam" id="PF02817">
    <property type="entry name" value="E3_binding"/>
    <property type="match status" value="1"/>
</dbReference>
<dbReference type="GO" id="GO:0006086">
    <property type="term" value="P:pyruvate decarboxylation to acetyl-CoA"/>
    <property type="evidence" value="ECO:0007669"/>
    <property type="project" value="InterPro"/>
</dbReference>
<dbReference type="Gene3D" id="4.10.320.10">
    <property type="entry name" value="E3-binding domain"/>
    <property type="match status" value="1"/>
</dbReference>
<feature type="compositionally biased region" description="Low complexity" evidence="4">
    <location>
        <begin position="141"/>
        <end position="154"/>
    </location>
</feature>
<evidence type="ECO:0000259" key="6">
    <source>
        <dbReference type="PROSITE" id="PS51826"/>
    </source>
</evidence>
<evidence type="ECO:0000256" key="3">
    <source>
        <dbReference type="ARBA" id="ARBA00022946"/>
    </source>
</evidence>
<keyword evidence="7" id="KW-0670">Pyruvate</keyword>